<comment type="similarity">
    <text evidence="1">Belongs to the ABC transporter superfamily.</text>
</comment>
<comment type="caution">
    <text evidence="6">The sequence shown here is derived from an EMBL/GenBank/DDBJ whole genome shotgun (WGS) entry which is preliminary data.</text>
</comment>
<keyword evidence="2" id="KW-0813">Transport</keyword>
<keyword evidence="3" id="KW-0547">Nucleotide-binding</keyword>
<dbReference type="PANTHER" id="PTHR42711">
    <property type="entry name" value="ABC TRANSPORTER ATP-BINDING PROTEIN"/>
    <property type="match status" value="1"/>
</dbReference>
<evidence type="ECO:0000313" key="6">
    <source>
        <dbReference type="EMBL" id="MBP1048200.1"/>
    </source>
</evidence>
<gene>
    <name evidence="6" type="ORF">I6N96_18050</name>
</gene>
<dbReference type="RefSeq" id="WP_209558964.1">
    <property type="nucleotide sequence ID" value="NZ_JAEDXU010000013.1"/>
</dbReference>
<dbReference type="SMART" id="SM00382">
    <property type="entry name" value="AAA"/>
    <property type="match status" value="1"/>
</dbReference>
<keyword evidence="4 6" id="KW-0067">ATP-binding</keyword>
<dbReference type="PROSITE" id="PS50893">
    <property type="entry name" value="ABC_TRANSPORTER_2"/>
    <property type="match status" value="1"/>
</dbReference>
<dbReference type="InterPro" id="IPR050763">
    <property type="entry name" value="ABC_transporter_ATP-binding"/>
</dbReference>
<keyword evidence="7" id="KW-1185">Reference proteome</keyword>
<dbReference type="SUPFAM" id="SSF52540">
    <property type="entry name" value="P-loop containing nucleoside triphosphate hydrolases"/>
    <property type="match status" value="1"/>
</dbReference>
<dbReference type="InterPro" id="IPR003439">
    <property type="entry name" value="ABC_transporter-like_ATP-bd"/>
</dbReference>
<proteinExistence type="inferred from homology"/>
<evidence type="ECO:0000256" key="3">
    <source>
        <dbReference type="ARBA" id="ARBA00022741"/>
    </source>
</evidence>
<feature type="domain" description="ABC transporter" evidence="5">
    <location>
        <begin position="2"/>
        <end position="236"/>
    </location>
</feature>
<dbReference type="GO" id="GO:0005524">
    <property type="term" value="F:ATP binding"/>
    <property type="evidence" value="ECO:0007669"/>
    <property type="project" value="UniProtKB-KW"/>
</dbReference>
<dbReference type="Pfam" id="PF00005">
    <property type="entry name" value="ABC_tran"/>
    <property type="match status" value="1"/>
</dbReference>
<accession>A0ABS4CP23</accession>
<evidence type="ECO:0000313" key="7">
    <source>
        <dbReference type="Proteomes" id="UP000673375"/>
    </source>
</evidence>
<evidence type="ECO:0000256" key="1">
    <source>
        <dbReference type="ARBA" id="ARBA00005417"/>
    </source>
</evidence>
<sequence length="324" mass="36097">MIEIKNLTKTFQDKHREVIANKEINLTIKQGELFGLLGQNGSGKTTIVNQIIGLTSIDHGDIQINGSSIRESPKLGRFQCSVQVQGQLSLGWMTPRQVVTLMGELRNGSPEAVKEEVQRLFHSLDIEEYADTPGQFLSGGVKRLTSFCMAVIDSPDYIILDEPTNDVDPIRRKYLWKEIQALTKRGCAVIVVTHNVLEMEQVVDKVAIIKQGRLLCSGTTQEIKKLVPSNLQLTLVLQNNEAAIESPIWAELTIQQEDQLVLSLTAENIGDAIAWARLLLEQKLIQNYQLSEVTLEEVYIHLTKEEQGHGLPTTNEICVTSASS</sequence>
<evidence type="ECO:0000259" key="5">
    <source>
        <dbReference type="PROSITE" id="PS50893"/>
    </source>
</evidence>
<name>A0ABS4CP23_9ENTE</name>
<protein>
    <submittedName>
        <fullName evidence="6">ATP-binding cassette domain-containing protein</fullName>
    </submittedName>
</protein>
<reference evidence="6 7" key="1">
    <citation type="submission" date="2020-12" db="EMBL/GenBank/DDBJ databases">
        <title>Vagococcus allomyrinae sp. nov. and Enterococcus lavae sp. nov., isolated from the larvae of Allomyrina dichotoma.</title>
        <authorList>
            <person name="Lee S.D."/>
        </authorList>
    </citation>
    <scope>NUCLEOTIDE SEQUENCE [LARGE SCALE GENOMIC DNA]</scope>
    <source>
        <strain evidence="6 7">BWM-S5</strain>
    </source>
</reference>
<dbReference type="Proteomes" id="UP000673375">
    <property type="component" value="Unassembled WGS sequence"/>
</dbReference>
<organism evidence="6 7">
    <name type="scientific">Enterococcus larvae</name>
    <dbReference type="NCBI Taxonomy" id="2794352"/>
    <lineage>
        <taxon>Bacteria</taxon>
        <taxon>Bacillati</taxon>
        <taxon>Bacillota</taxon>
        <taxon>Bacilli</taxon>
        <taxon>Lactobacillales</taxon>
        <taxon>Enterococcaceae</taxon>
        <taxon>Enterococcus</taxon>
    </lineage>
</organism>
<dbReference type="Gene3D" id="3.40.50.300">
    <property type="entry name" value="P-loop containing nucleotide triphosphate hydrolases"/>
    <property type="match status" value="1"/>
</dbReference>
<dbReference type="InterPro" id="IPR027417">
    <property type="entry name" value="P-loop_NTPase"/>
</dbReference>
<evidence type="ECO:0000256" key="2">
    <source>
        <dbReference type="ARBA" id="ARBA00022448"/>
    </source>
</evidence>
<dbReference type="EMBL" id="JAEDXU010000013">
    <property type="protein sequence ID" value="MBP1048200.1"/>
    <property type="molecule type" value="Genomic_DNA"/>
</dbReference>
<dbReference type="InterPro" id="IPR003593">
    <property type="entry name" value="AAA+_ATPase"/>
</dbReference>
<dbReference type="PANTHER" id="PTHR42711:SF5">
    <property type="entry name" value="ABC TRANSPORTER ATP-BINDING PROTEIN NATA"/>
    <property type="match status" value="1"/>
</dbReference>
<evidence type="ECO:0000256" key="4">
    <source>
        <dbReference type="ARBA" id="ARBA00022840"/>
    </source>
</evidence>